<dbReference type="GO" id="GO:0032259">
    <property type="term" value="P:methylation"/>
    <property type="evidence" value="ECO:0007669"/>
    <property type="project" value="UniProtKB-KW"/>
</dbReference>
<dbReference type="EMBL" id="JACAQA010000024">
    <property type="protein sequence ID" value="NWB88093.1"/>
    <property type="molecule type" value="Genomic_DNA"/>
</dbReference>
<accession>A0A7Y7WXI7</accession>
<evidence type="ECO:0000313" key="4">
    <source>
        <dbReference type="Proteomes" id="UP000522864"/>
    </source>
</evidence>
<dbReference type="InterPro" id="IPR013216">
    <property type="entry name" value="Methyltransf_11"/>
</dbReference>
<feature type="domain" description="Methyltransferase type 11" evidence="2">
    <location>
        <begin position="50"/>
        <end position="137"/>
    </location>
</feature>
<proteinExistence type="predicted"/>
<dbReference type="Gene3D" id="3.40.50.150">
    <property type="entry name" value="Vaccinia Virus protein VP39"/>
    <property type="match status" value="1"/>
</dbReference>
<feature type="region of interest" description="Disordered" evidence="1">
    <location>
        <begin position="1"/>
        <end position="25"/>
    </location>
</feature>
<organism evidence="3 4">
    <name type="scientific">Pseudomonas gingeri</name>
    <dbReference type="NCBI Taxonomy" id="117681"/>
    <lineage>
        <taxon>Bacteria</taxon>
        <taxon>Pseudomonadati</taxon>
        <taxon>Pseudomonadota</taxon>
        <taxon>Gammaproteobacteria</taxon>
        <taxon>Pseudomonadales</taxon>
        <taxon>Pseudomonadaceae</taxon>
        <taxon>Pseudomonas</taxon>
    </lineage>
</organism>
<evidence type="ECO:0000259" key="2">
    <source>
        <dbReference type="Pfam" id="PF08241"/>
    </source>
</evidence>
<dbReference type="SUPFAM" id="SSF53335">
    <property type="entry name" value="S-adenosyl-L-methionine-dependent methyltransferases"/>
    <property type="match status" value="1"/>
</dbReference>
<feature type="compositionally biased region" description="Polar residues" evidence="1">
    <location>
        <begin position="1"/>
        <end position="18"/>
    </location>
</feature>
<dbReference type="InterPro" id="IPR029063">
    <property type="entry name" value="SAM-dependent_MTases_sf"/>
</dbReference>
<dbReference type="AlphaFoldDB" id="A0A7Y7WXI7"/>
<comment type="caution">
    <text evidence="3">The sequence shown here is derived from an EMBL/GenBank/DDBJ whole genome shotgun (WGS) entry which is preliminary data.</text>
</comment>
<sequence length="261" mass="29342">MSMTSSTSFCQSGESQQRGAARDERDIHFTDHTARAILELLAPKPGELLLDIGCGDGYLSEQLQRDGHQVVGFDNDPGLVSAARSRGLEVRHGNAEQLYFYQEFDAVLSYDALHWMQRSDQVAIGIYEALKPGGRFVGEFAGAGHQKILRRALRDSLARRSLDFEVADQLYLPTAGAYQRVLENAGFHVNSIHWFERPVPLDCSIAQWLQRFGAHYLALLPVESQDAFLNEVTEELTDDFLDSNGQWTLDCTCLRFKAEKK</sequence>
<keyword evidence="3" id="KW-0808">Transferase</keyword>
<name>A0A7Y7WXI7_9PSED</name>
<dbReference type="Proteomes" id="UP000522864">
    <property type="component" value="Unassembled WGS sequence"/>
</dbReference>
<dbReference type="CDD" id="cd02440">
    <property type="entry name" value="AdoMet_MTases"/>
    <property type="match status" value="1"/>
</dbReference>
<keyword evidence="3" id="KW-0489">Methyltransferase</keyword>
<protein>
    <submittedName>
        <fullName evidence="3">Methyltransferase domain-containing protein</fullName>
    </submittedName>
</protein>
<dbReference type="PANTHER" id="PTHR43861:SF1">
    <property type="entry name" value="TRANS-ACONITATE 2-METHYLTRANSFERASE"/>
    <property type="match status" value="1"/>
</dbReference>
<reference evidence="3 4" key="1">
    <citation type="submission" date="2020-04" db="EMBL/GenBank/DDBJ databases">
        <title>Molecular characterization of pseudomonads from Agaricus bisporus reveal novel blotch 2 pathogens in Western Europe.</title>
        <authorList>
            <person name="Taparia T."/>
            <person name="Krijger M."/>
            <person name="Haynes E."/>
            <person name="Elpinstone J.G."/>
            <person name="Noble R."/>
            <person name="Van Der Wolf J."/>
        </authorList>
    </citation>
    <scope>NUCLEOTIDE SEQUENCE [LARGE SCALE GENOMIC DNA]</scope>
    <source>
        <strain evidence="3 4">G9001</strain>
    </source>
</reference>
<dbReference type="PANTHER" id="PTHR43861">
    <property type="entry name" value="TRANS-ACONITATE 2-METHYLTRANSFERASE-RELATED"/>
    <property type="match status" value="1"/>
</dbReference>
<evidence type="ECO:0000256" key="1">
    <source>
        <dbReference type="SAM" id="MobiDB-lite"/>
    </source>
</evidence>
<gene>
    <name evidence="3" type="ORF">HX830_24770</name>
</gene>
<dbReference type="GO" id="GO:0008757">
    <property type="term" value="F:S-adenosylmethionine-dependent methyltransferase activity"/>
    <property type="evidence" value="ECO:0007669"/>
    <property type="project" value="InterPro"/>
</dbReference>
<evidence type="ECO:0000313" key="3">
    <source>
        <dbReference type="EMBL" id="NWB88093.1"/>
    </source>
</evidence>
<dbReference type="Pfam" id="PF08241">
    <property type="entry name" value="Methyltransf_11"/>
    <property type="match status" value="1"/>
</dbReference>